<dbReference type="Proteomes" id="UP000230423">
    <property type="component" value="Unassembled WGS sequence"/>
</dbReference>
<sequence>MLEGETIDASPDSPPETAPSAERWEALRIPVYQVRRPTGHVERKLPFSPSCAPEKPRALPSAPPLEHGTHLNEYARRQTPLTTSIPENPFEFVADDVRDRFPITPLFKGSTDWRLIAVDSVLSLLRRRQLNVVHAGLYHANALITAERLLLWEYDPSAELYPYDENNQLSKLLTAADGDAFYKNRKSSVVIVLKPAAEIATVVLLGEIRRCLLNTEGPTLSEEFGGGELLHFRTRNDDMWAELLYKKNLELSHVIHVMRQYHNLEKLCTFQFHISFFESRFCPNFLIHIFSVNR</sequence>
<dbReference type="EMBL" id="KZ348118">
    <property type="protein sequence ID" value="PIO66652.1"/>
    <property type="molecule type" value="Genomic_DNA"/>
</dbReference>
<evidence type="ECO:0000313" key="2">
    <source>
        <dbReference type="EMBL" id="PIO66652.1"/>
    </source>
</evidence>
<protein>
    <submittedName>
        <fullName evidence="2">Uncharacterized protein</fullName>
    </submittedName>
</protein>
<proteinExistence type="predicted"/>
<feature type="region of interest" description="Disordered" evidence="1">
    <location>
        <begin position="43"/>
        <end position="65"/>
    </location>
</feature>
<organism evidence="2 3">
    <name type="scientific">Teladorsagia circumcincta</name>
    <name type="common">Brown stomach worm</name>
    <name type="synonym">Ostertagia circumcincta</name>
    <dbReference type="NCBI Taxonomy" id="45464"/>
    <lineage>
        <taxon>Eukaryota</taxon>
        <taxon>Metazoa</taxon>
        <taxon>Ecdysozoa</taxon>
        <taxon>Nematoda</taxon>
        <taxon>Chromadorea</taxon>
        <taxon>Rhabditida</taxon>
        <taxon>Rhabditina</taxon>
        <taxon>Rhabditomorpha</taxon>
        <taxon>Strongyloidea</taxon>
        <taxon>Trichostrongylidae</taxon>
        <taxon>Teladorsagia</taxon>
    </lineage>
</organism>
<accession>A0A2G9UA90</accession>
<feature type="region of interest" description="Disordered" evidence="1">
    <location>
        <begin position="1"/>
        <end position="22"/>
    </location>
</feature>
<dbReference type="AlphaFoldDB" id="A0A2G9UA90"/>
<gene>
    <name evidence="2" type="ORF">TELCIR_11630</name>
</gene>
<keyword evidence="3" id="KW-1185">Reference proteome</keyword>
<reference evidence="2 3" key="1">
    <citation type="submission" date="2015-09" db="EMBL/GenBank/DDBJ databases">
        <title>Draft genome of the parasitic nematode Teladorsagia circumcincta isolate WARC Sus (inbred).</title>
        <authorList>
            <person name="Mitreva M."/>
        </authorList>
    </citation>
    <scope>NUCLEOTIDE SEQUENCE [LARGE SCALE GENOMIC DNA]</scope>
    <source>
        <strain evidence="2 3">S</strain>
    </source>
</reference>
<evidence type="ECO:0000256" key="1">
    <source>
        <dbReference type="SAM" id="MobiDB-lite"/>
    </source>
</evidence>
<name>A0A2G9UA90_TELCI</name>
<evidence type="ECO:0000313" key="3">
    <source>
        <dbReference type="Proteomes" id="UP000230423"/>
    </source>
</evidence>